<name>N1PLG8_DOTSN</name>
<dbReference type="InterPro" id="IPR013057">
    <property type="entry name" value="AA_transpt_TM"/>
</dbReference>
<dbReference type="HOGENOM" id="CLU_027816_4_2_1"/>
<evidence type="ECO:0000256" key="3">
    <source>
        <dbReference type="ARBA" id="ARBA00022692"/>
    </source>
</evidence>
<evidence type="ECO:0000256" key="6">
    <source>
        <dbReference type="SAM" id="MobiDB-lite"/>
    </source>
</evidence>
<feature type="transmembrane region" description="Helical" evidence="7">
    <location>
        <begin position="502"/>
        <end position="526"/>
    </location>
</feature>
<dbReference type="OMA" id="FNIIDEM"/>
<dbReference type="STRING" id="675120.N1PLG8"/>
<feature type="transmembrane region" description="Helical" evidence="7">
    <location>
        <begin position="203"/>
        <end position="220"/>
    </location>
</feature>
<evidence type="ECO:0000256" key="5">
    <source>
        <dbReference type="ARBA" id="ARBA00023136"/>
    </source>
</evidence>
<feature type="region of interest" description="Disordered" evidence="6">
    <location>
        <begin position="1"/>
        <end position="85"/>
    </location>
</feature>
<protein>
    <recommendedName>
        <fullName evidence="8">Amino acid transporter transmembrane domain-containing protein</fullName>
    </recommendedName>
</protein>
<accession>N1PLG8</accession>
<gene>
    <name evidence="9" type="ORF">DOTSEDRAFT_24405</name>
</gene>
<dbReference type="PANTHER" id="PTHR22950">
    <property type="entry name" value="AMINO ACID TRANSPORTER"/>
    <property type="match status" value="1"/>
</dbReference>
<comment type="subcellular location">
    <subcellularLocation>
        <location evidence="1">Membrane</location>
        <topology evidence="1">Multi-pass membrane protein</topology>
    </subcellularLocation>
</comment>
<feature type="transmembrane region" description="Helical" evidence="7">
    <location>
        <begin position="414"/>
        <end position="434"/>
    </location>
</feature>
<feature type="transmembrane region" description="Helical" evidence="7">
    <location>
        <begin position="227"/>
        <end position="250"/>
    </location>
</feature>
<feature type="transmembrane region" description="Helical" evidence="7">
    <location>
        <begin position="116"/>
        <end position="142"/>
    </location>
</feature>
<dbReference type="Gene3D" id="1.20.1740.10">
    <property type="entry name" value="Amino acid/polyamine transporter I"/>
    <property type="match status" value="1"/>
</dbReference>
<evidence type="ECO:0000313" key="9">
    <source>
        <dbReference type="EMBL" id="EME44347.1"/>
    </source>
</evidence>
<dbReference type="EMBL" id="KB446539">
    <property type="protein sequence ID" value="EME44347.1"/>
    <property type="molecule type" value="Genomic_DNA"/>
</dbReference>
<reference evidence="10" key="1">
    <citation type="journal article" date="2012" name="PLoS Genet.">
        <title>The genomes of the fungal plant pathogens Cladosporium fulvum and Dothistroma septosporum reveal adaptation to different hosts and lifestyles but also signatures of common ancestry.</title>
        <authorList>
            <person name="de Wit P.J.G.M."/>
            <person name="van der Burgt A."/>
            <person name="Oekmen B."/>
            <person name="Stergiopoulos I."/>
            <person name="Abd-Elsalam K.A."/>
            <person name="Aerts A.L."/>
            <person name="Bahkali A.H."/>
            <person name="Beenen H.G."/>
            <person name="Chettri P."/>
            <person name="Cox M.P."/>
            <person name="Datema E."/>
            <person name="de Vries R.P."/>
            <person name="Dhillon B."/>
            <person name="Ganley A.R."/>
            <person name="Griffiths S.A."/>
            <person name="Guo Y."/>
            <person name="Hamelin R.C."/>
            <person name="Henrissat B."/>
            <person name="Kabir M.S."/>
            <person name="Jashni M.K."/>
            <person name="Kema G."/>
            <person name="Klaubauf S."/>
            <person name="Lapidus A."/>
            <person name="Levasseur A."/>
            <person name="Lindquist E."/>
            <person name="Mehrabi R."/>
            <person name="Ohm R.A."/>
            <person name="Owen T.J."/>
            <person name="Salamov A."/>
            <person name="Schwelm A."/>
            <person name="Schijlen E."/>
            <person name="Sun H."/>
            <person name="van den Burg H.A."/>
            <person name="van Ham R.C.H.J."/>
            <person name="Zhang S."/>
            <person name="Goodwin S.B."/>
            <person name="Grigoriev I.V."/>
            <person name="Collemare J."/>
            <person name="Bradshaw R.E."/>
        </authorList>
    </citation>
    <scope>NUCLEOTIDE SEQUENCE [LARGE SCALE GENOMIC DNA]</scope>
    <source>
        <strain evidence="10">NZE10 / CBS 128990</strain>
    </source>
</reference>
<keyword evidence="5 7" id="KW-0472">Membrane</keyword>
<evidence type="ECO:0000256" key="7">
    <source>
        <dbReference type="SAM" id="Phobius"/>
    </source>
</evidence>
<sequence>MSTYVEKTPGVTVDGSDDFHKHASFSSSLDSSQPPQEKSSLGCVANADPPSDAATNGFQGSNRAEQAGSLATSEADDLQDAGHSKDKCGWVKATCTMIAETLSLGILSLPQAVSKLGWVIGLILLITLGLVTTGTGYCYYLYKMKYPHVRSIPQALENIFGRPARWISDFIIMVYLVFLMAGHLILFAGFVQSFSTPEDGPCRVAVMAIAYFINVLFTFYRKFARLGYVCIACCLSITIATFVCLGYLAANKTENIAAPGNFPAFAFTPLNLTYGAHGDKLTTLFSACAAFSNILLSYSGSICYFNIIDEMEEPRDFWKCLLITNGATVAMYTIAGIGMYCLAGQTVMSPALGSAGSQGAKIAYCFALPTILLAAVILANVQSKRTEDTIYEWRQLDADEQHHSQSSAFSAANILWYIIVVCWWTIAFIVGNSLPWFGPLLSIIGAICGAWICLGWPAMFILHLWRPEVIDVDGNIRKKTFREIKESGGWWKAYMINTRRKILLPTMIFLILFNIAASAVGLYGAVMEFKEAGLGRKPFSCQYDWQ</sequence>
<evidence type="ECO:0000259" key="8">
    <source>
        <dbReference type="Pfam" id="PF01490"/>
    </source>
</evidence>
<feature type="transmembrane region" description="Helical" evidence="7">
    <location>
        <begin position="284"/>
        <end position="308"/>
    </location>
</feature>
<dbReference type="eggNOG" id="KOG1303">
    <property type="taxonomic scope" value="Eukaryota"/>
</dbReference>
<reference evidence="9 10" key="2">
    <citation type="journal article" date="2012" name="PLoS Pathog.">
        <title>Diverse lifestyles and strategies of plant pathogenesis encoded in the genomes of eighteen Dothideomycetes fungi.</title>
        <authorList>
            <person name="Ohm R.A."/>
            <person name="Feau N."/>
            <person name="Henrissat B."/>
            <person name="Schoch C.L."/>
            <person name="Horwitz B.A."/>
            <person name="Barry K.W."/>
            <person name="Condon B.J."/>
            <person name="Copeland A.C."/>
            <person name="Dhillon B."/>
            <person name="Glaser F."/>
            <person name="Hesse C.N."/>
            <person name="Kosti I."/>
            <person name="LaButti K."/>
            <person name="Lindquist E.A."/>
            <person name="Lucas S."/>
            <person name="Salamov A.A."/>
            <person name="Bradshaw R.E."/>
            <person name="Ciuffetti L."/>
            <person name="Hamelin R.C."/>
            <person name="Kema G.H.J."/>
            <person name="Lawrence C."/>
            <person name="Scott J.A."/>
            <person name="Spatafora J.W."/>
            <person name="Turgeon B.G."/>
            <person name="de Wit P.J.G.M."/>
            <person name="Zhong S."/>
            <person name="Goodwin S.B."/>
            <person name="Grigoriev I.V."/>
        </authorList>
    </citation>
    <scope>NUCLEOTIDE SEQUENCE [LARGE SCALE GENOMIC DNA]</scope>
    <source>
        <strain evidence="10">NZE10 / CBS 128990</strain>
    </source>
</reference>
<organism evidence="9 10">
    <name type="scientific">Dothistroma septosporum (strain NZE10 / CBS 128990)</name>
    <name type="common">Red band needle blight fungus</name>
    <name type="synonym">Mycosphaerella pini</name>
    <dbReference type="NCBI Taxonomy" id="675120"/>
    <lineage>
        <taxon>Eukaryota</taxon>
        <taxon>Fungi</taxon>
        <taxon>Dikarya</taxon>
        <taxon>Ascomycota</taxon>
        <taxon>Pezizomycotina</taxon>
        <taxon>Dothideomycetes</taxon>
        <taxon>Dothideomycetidae</taxon>
        <taxon>Mycosphaerellales</taxon>
        <taxon>Mycosphaerellaceae</taxon>
        <taxon>Dothistroma</taxon>
    </lineage>
</organism>
<dbReference type="GO" id="GO:0015179">
    <property type="term" value="F:L-amino acid transmembrane transporter activity"/>
    <property type="evidence" value="ECO:0007669"/>
    <property type="project" value="TreeGrafter"/>
</dbReference>
<evidence type="ECO:0000256" key="2">
    <source>
        <dbReference type="ARBA" id="ARBA00008066"/>
    </source>
</evidence>
<evidence type="ECO:0000256" key="4">
    <source>
        <dbReference type="ARBA" id="ARBA00022989"/>
    </source>
</evidence>
<feature type="transmembrane region" description="Helical" evidence="7">
    <location>
        <begin position="440"/>
        <end position="462"/>
    </location>
</feature>
<keyword evidence="3 7" id="KW-0812">Transmembrane</keyword>
<dbReference type="AlphaFoldDB" id="N1PLG8"/>
<evidence type="ECO:0000313" key="10">
    <source>
        <dbReference type="Proteomes" id="UP000016933"/>
    </source>
</evidence>
<keyword evidence="4 7" id="KW-1133">Transmembrane helix</keyword>
<dbReference type="GO" id="GO:0016020">
    <property type="term" value="C:membrane"/>
    <property type="evidence" value="ECO:0007669"/>
    <property type="project" value="UniProtKB-SubCell"/>
</dbReference>
<evidence type="ECO:0000256" key="1">
    <source>
        <dbReference type="ARBA" id="ARBA00004141"/>
    </source>
</evidence>
<dbReference type="PANTHER" id="PTHR22950:SF461">
    <property type="entry name" value="AMINO ACID TRANSPORTER TRANSMEMBRANE DOMAIN-CONTAINING PROTEIN"/>
    <property type="match status" value="1"/>
</dbReference>
<feature type="transmembrane region" description="Helical" evidence="7">
    <location>
        <begin position="360"/>
        <end position="381"/>
    </location>
</feature>
<feature type="transmembrane region" description="Helical" evidence="7">
    <location>
        <begin position="170"/>
        <end position="191"/>
    </location>
</feature>
<dbReference type="Proteomes" id="UP000016933">
    <property type="component" value="Unassembled WGS sequence"/>
</dbReference>
<feature type="domain" description="Amino acid transporter transmembrane" evidence="8">
    <location>
        <begin position="88"/>
        <end position="472"/>
    </location>
</feature>
<proteinExistence type="inferred from homology"/>
<keyword evidence="10" id="KW-1185">Reference proteome</keyword>
<dbReference type="Pfam" id="PF01490">
    <property type="entry name" value="Aa_trans"/>
    <property type="match status" value="1"/>
</dbReference>
<feature type="compositionally biased region" description="Polar residues" evidence="6">
    <location>
        <begin position="53"/>
        <end position="72"/>
    </location>
</feature>
<feature type="transmembrane region" description="Helical" evidence="7">
    <location>
        <begin position="320"/>
        <end position="340"/>
    </location>
</feature>
<dbReference type="OrthoDB" id="294730at2759"/>
<comment type="similarity">
    <text evidence="2">Belongs to the amino acid/polyamine transporter 2 family.</text>
</comment>